<protein>
    <submittedName>
        <fullName evidence="2">Uncharacterized protein</fullName>
    </submittedName>
</protein>
<dbReference type="Proteomes" id="UP000623440">
    <property type="component" value="Unassembled WGS sequence"/>
</dbReference>
<reference evidence="2 3" key="1">
    <citation type="journal article" date="2020" name="ISME J.">
        <title>Comparative genomics reveals insights into cyanobacterial evolution and habitat adaptation.</title>
        <authorList>
            <person name="Chen M.Y."/>
            <person name="Teng W.K."/>
            <person name="Zhao L."/>
            <person name="Hu C.X."/>
            <person name="Zhou Y.K."/>
            <person name="Han B.P."/>
            <person name="Song L.R."/>
            <person name="Shu W.S."/>
        </authorList>
    </citation>
    <scope>NUCLEOTIDE SEQUENCE [LARGE SCALE GENOMIC DNA]</scope>
    <source>
        <strain evidence="2 3">FACHB-838</strain>
    </source>
</reference>
<dbReference type="EMBL" id="JACJSI010000481">
    <property type="protein sequence ID" value="MBD2536535.1"/>
    <property type="molecule type" value="Genomic_DNA"/>
</dbReference>
<keyword evidence="3" id="KW-1185">Reference proteome</keyword>
<comment type="caution">
    <text evidence="2">The sequence shown here is derived from an EMBL/GenBank/DDBJ whole genome shotgun (WGS) entry which is preliminary data.</text>
</comment>
<accession>A0ABR8E7P2</accession>
<evidence type="ECO:0000313" key="2">
    <source>
        <dbReference type="EMBL" id="MBD2536535.1"/>
    </source>
</evidence>
<feature type="region of interest" description="Disordered" evidence="1">
    <location>
        <begin position="46"/>
        <end position="79"/>
    </location>
</feature>
<gene>
    <name evidence="2" type="ORF">H6G97_47600</name>
</gene>
<evidence type="ECO:0000256" key="1">
    <source>
        <dbReference type="SAM" id="MobiDB-lite"/>
    </source>
</evidence>
<organism evidence="2 3">
    <name type="scientific">Nostoc flagelliforme FACHB-838</name>
    <dbReference type="NCBI Taxonomy" id="2692904"/>
    <lineage>
        <taxon>Bacteria</taxon>
        <taxon>Bacillati</taxon>
        <taxon>Cyanobacteriota</taxon>
        <taxon>Cyanophyceae</taxon>
        <taxon>Nostocales</taxon>
        <taxon>Nostocaceae</taxon>
        <taxon>Nostoc</taxon>
    </lineage>
</organism>
<dbReference type="RefSeq" id="WP_190947244.1">
    <property type="nucleotide sequence ID" value="NZ_JACJSI010000481.1"/>
</dbReference>
<evidence type="ECO:0000313" key="3">
    <source>
        <dbReference type="Proteomes" id="UP000623440"/>
    </source>
</evidence>
<proteinExistence type="predicted"/>
<name>A0ABR8E7P2_9NOSO</name>
<sequence length="112" mass="12497">MESRLRVEVESKLLDYLESREDAKLIGGNMSGRNARELAREFRLSRQLNSDADNNNYDDPPPQTSGTSGGSGLKFATPSDTLAISTPTCNVKKDGEKNHLFHHPYKFTLILD</sequence>